<dbReference type="Proteomes" id="UP000054047">
    <property type="component" value="Unassembled WGS sequence"/>
</dbReference>
<organism evidence="1 2">
    <name type="scientific">Ancylostoma duodenale</name>
    <dbReference type="NCBI Taxonomy" id="51022"/>
    <lineage>
        <taxon>Eukaryota</taxon>
        <taxon>Metazoa</taxon>
        <taxon>Ecdysozoa</taxon>
        <taxon>Nematoda</taxon>
        <taxon>Chromadorea</taxon>
        <taxon>Rhabditida</taxon>
        <taxon>Rhabditina</taxon>
        <taxon>Rhabditomorpha</taxon>
        <taxon>Strongyloidea</taxon>
        <taxon>Ancylostomatidae</taxon>
        <taxon>Ancylostomatinae</taxon>
        <taxon>Ancylostoma</taxon>
    </lineage>
</organism>
<dbReference type="AlphaFoldDB" id="A0A0C2FNT0"/>
<evidence type="ECO:0000313" key="2">
    <source>
        <dbReference type="Proteomes" id="UP000054047"/>
    </source>
</evidence>
<proteinExistence type="predicted"/>
<dbReference type="EMBL" id="KN769044">
    <property type="protein sequence ID" value="KIH46526.1"/>
    <property type="molecule type" value="Genomic_DNA"/>
</dbReference>
<name>A0A0C2FNT0_9BILA</name>
<reference evidence="1 2" key="1">
    <citation type="submission" date="2013-12" db="EMBL/GenBank/DDBJ databases">
        <title>Draft genome of the parsitic nematode Ancylostoma duodenale.</title>
        <authorList>
            <person name="Mitreva M."/>
        </authorList>
    </citation>
    <scope>NUCLEOTIDE SEQUENCE [LARGE SCALE GENOMIC DNA]</scope>
    <source>
        <strain evidence="1 2">Zhejiang</strain>
    </source>
</reference>
<keyword evidence="2" id="KW-1185">Reference proteome</keyword>
<accession>A0A0C2FNT0</accession>
<gene>
    <name evidence="1" type="ORF">ANCDUO_23421</name>
</gene>
<protein>
    <submittedName>
        <fullName evidence="1">Uncharacterized protein</fullName>
    </submittedName>
</protein>
<sequence length="71" mass="8469">MNTYNWRKEEDPTEDYEELAKGLIFCAKAAMMNYKQRGERLNPKAKQLLRRRDEVKRDPAVTHLEKVDELS</sequence>
<evidence type="ECO:0000313" key="1">
    <source>
        <dbReference type="EMBL" id="KIH46526.1"/>
    </source>
</evidence>